<keyword evidence="1" id="KW-0175">Coiled coil</keyword>
<dbReference type="Gene3D" id="1.10.418.40">
    <property type="entry name" value="Autophagy protein 6/Beclin 1"/>
    <property type="match status" value="1"/>
</dbReference>
<keyword evidence="3" id="KW-1185">Reference proteome</keyword>
<reference evidence="2 3" key="1">
    <citation type="submission" date="2018-08" db="EMBL/GenBank/DDBJ databases">
        <authorList>
            <person name="Laetsch R D."/>
            <person name="Stevens L."/>
            <person name="Kumar S."/>
            <person name="Blaxter L. M."/>
        </authorList>
    </citation>
    <scope>NUCLEOTIDE SEQUENCE [LARGE SCALE GENOMIC DNA]</scope>
</reference>
<dbReference type="InterPro" id="IPR038274">
    <property type="entry name" value="Atg6/Beclin_C_sf"/>
</dbReference>
<name>A0A3P6TJ74_LITSI</name>
<dbReference type="OMA" id="WRRRKMV"/>
<proteinExistence type="predicted"/>
<dbReference type="OrthoDB" id="72772at2759"/>
<dbReference type="GO" id="GO:0005768">
    <property type="term" value="C:endosome"/>
    <property type="evidence" value="ECO:0007669"/>
    <property type="project" value="TreeGrafter"/>
</dbReference>
<dbReference type="PANTHER" id="PTHR15157">
    <property type="entry name" value="UV RADIATION RESISTANCE-ASSOCIATED GENE PROTEIN"/>
    <property type="match status" value="1"/>
</dbReference>
<protein>
    <recommendedName>
        <fullName evidence="4">UV radiation resistance-associated gene protein</fullName>
    </recommendedName>
</protein>
<dbReference type="STRING" id="42156.A0A3P6TJ74"/>
<dbReference type="EMBL" id="UYRX01000366">
    <property type="protein sequence ID" value="VDK80995.1"/>
    <property type="molecule type" value="Genomic_DNA"/>
</dbReference>
<accession>A0A3P6TJ74</accession>
<dbReference type="GO" id="GO:0035493">
    <property type="term" value="P:SNARE complex assembly"/>
    <property type="evidence" value="ECO:0007669"/>
    <property type="project" value="TreeGrafter"/>
</dbReference>
<evidence type="ECO:0008006" key="4">
    <source>
        <dbReference type="Google" id="ProtNLM"/>
    </source>
</evidence>
<dbReference type="GO" id="GO:0000323">
    <property type="term" value="C:lytic vacuole"/>
    <property type="evidence" value="ECO:0007669"/>
    <property type="project" value="TreeGrafter"/>
</dbReference>
<sequence length="383" mass="44414">MNRPSKNEVIAEGNENQPSTSCIAKDKLVPSYTYSSWKRLRDVCRALQETQEITLLQREKLDALLTNQKEYRELADRVQCEQVELQTLRDYVERQKCRVMTCRMKLIHFNDEKFHKDMMTNKRSDEVIKIQEDLLRRKATLSLAKDNLLLIASHLAWRRRKMVNDLMHIYIINLNTSPEARLMPSACTCHSIACITGLHLPDALSFSGHSDVEISAAVGYVVQVLSLLSRIYNFPYQYSMFFFGSKSTIKDPILEERYPLYGVTRNREKFEEGMLLLNKNISQLRWSFGITTKKLGRTLWNLQDLLLHIVSERQASIASVKWALLFDSFNFATLTLIPPQNNEDDRARKLSVALNNNSIALSAFFFNTRKTARRTILMVYVDS</sequence>
<evidence type="ECO:0000313" key="3">
    <source>
        <dbReference type="Proteomes" id="UP000277928"/>
    </source>
</evidence>
<dbReference type="Proteomes" id="UP000277928">
    <property type="component" value="Unassembled WGS sequence"/>
</dbReference>
<evidence type="ECO:0000256" key="1">
    <source>
        <dbReference type="ARBA" id="ARBA00023054"/>
    </source>
</evidence>
<dbReference type="PANTHER" id="PTHR15157:SF5">
    <property type="entry name" value="UV RADIATION RESISTANCE-ASSOCIATED GENE PROTEIN"/>
    <property type="match status" value="1"/>
</dbReference>
<organism evidence="2 3">
    <name type="scientific">Litomosoides sigmodontis</name>
    <name type="common">Filarial nematode worm</name>
    <dbReference type="NCBI Taxonomy" id="42156"/>
    <lineage>
        <taxon>Eukaryota</taxon>
        <taxon>Metazoa</taxon>
        <taxon>Ecdysozoa</taxon>
        <taxon>Nematoda</taxon>
        <taxon>Chromadorea</taxon>
        <taxon>Rhabditida</taxon>
        <taxon>Spirurina</taxon>
        <taxon>Spiruromorpha</taxon>
        <taxon>Filarioidea</taxon>
        <taxon>Onchocercidae</taxon>
        <taxon>Litomosoides</taxon>
    </lineage>
</organism>
<gene>
    <name evidence="2" type="ORF">NLS_LOCUS5128</name>
</gene>
<dbReference type="AlphaFoldDB" id="A0A3P6TJ74"/>
<dbReference type="GO" id="GO:0000149">
    <property type="term" value="F:SNARE binding"/>
    <property type="evidence" value="ECO:0007669"/>
    <property type="project" value="TreeGrafter"/>
</dbReference>
<evidence type="ECO:0000313" key="2">
    <source>
        <dbReference type="EMBL" id="VDK80995.1"/>
    </source>
</evidence>